<dbReference type="Gene3D" id="3.40.50.2000">
    <property type="entry name" value="Glycogen Phosphorylase B"/>
    <property type="match status" value="2"/>
</dbReference>
<organism evidence="6 7">
    <name type="scientific">Brachybacterium halotolerans</name>
    <dbReference type="NCBI Taxonomy" id="2795215"/>
    <lineage>
        <taxon>Bacteria</taxon>
        <taxon>Bacillati</taxon>
        <taxon>Actinomycetota</taxon>
        <taxon>Actinomycetes</taxon>
        <taxon>Micrococcales</taxon>
        <taxon>Dermabacteraceae</taxon>
        <taxon>Brachybacterium</taxon>
    </lineage>
</organism>
<protein>
    <recommendedName>
        <fullName evidence="3">UDP-N-acetylglucosamine 2-epimerase (non-hydrolyzing)</fullName>
        <ecNumber evidence="3">5.1.3.14</ecNumber>
    </recommendedName>
</protein>
<dbReference type="PANTHER" id="PTHR43174:SF2">
    <property type="entry name" value="UDP-N-ACETYLGLUCOSAMINE 2-EPIMERASE"/>
    <property type="match status" value="1"/>
</dbReference>
<evidence type="ECO:0000313" key="6">
    <source>
        <dbReference type="EMBL" id="MBK0330730.1"/>
    </source>
</evidence>
<accession>A0ABS1B9U9</accession>
<dbReference type="InterPro" id="IPR029767">
    <property type="entry name" value="WecB-like"/>
</dbReference>
<dbReference type="CDD" id="cd03786">
    <property type="entry name" value="GTB_UDP-GlcNAc_2-Epimerase"/>
    <property type="match status" value="1"/>
</dbReference>
<gene>
    <name evidence="6" type="primary">wecB</name>
    <name evidence="6" type="ORF">I8D64_04875</name>
</gene>
<dbReference type="Proteomes" id="UP000612352">
    <property type="component" value="Unassembled WGS sequence"/>
</dbReference>
<evidence type="ECO:0000256" key="1">
    <source>
        <dbReference type="ARBA" id="ARBA00023235"/>
    </source>
</evidence>
<dbReference type="PANTHER" id="PTHR43174">
    <property type="entry name" value="UDP-N-ACETYLGLUCOSAMINE 2-EPIMERASE"/>
    <property type="match status" value="1"/>
</dbReference>
<keyword evidence="7" id="KW-1185">Reference proteome</keyword>
<sequence>MAFRIMTVYGTHPEAIKVAPIIKAIEADSALENIIVVTGQHREMLDQVNAIFGIVPDHDLNIMSAGQTLNEIVAKVVSGIDGLLEKEAPDAVIVQGDTSTVMGAAVASFNRQIPVVHLEAGLRSGDINSPFPEEANRKLTSQIAALHLAPTETSKSNLTRENISENAIVVTGNSVIDTLQFANSNLVVHFEDERLERLQKKRADGDPGRILLVTAHRRENLGTAMKDIGEAVAELARKYPDLTVVFPIHKNPKVRAAIRPAVEGVENVYLIEPLAYAEFTRALGIADVVLTDSGGVQEEAPSLGKPVLVMRENTERPEAVLAGTVKLIGTHRQRLVDEVSLLLDSEEAYKGMANAVNPYGDGRASERTIAALHQLFSLSSGMEVPEFTALVERGDAR</sequence>
<proteinExistence type="inferred from homology"/>
<reference evidence="6 7" key="1">
    <citation type="submission" date="2020-12" db="EMBL/GenBank/DDBJ databases">
        <title>Brachybacterium sp. MASK1Z-5, whole genome shotgun sequence.</title>
        <authorList>
            <person name="Tuo L."/>
        </authorList>
    </citation>
    <scope>NUCLEOTIDE SEQUENCE [LARGE SCALE GENOMIC DNA]</scope>
    <source>
        <strain evidence="6 7">MASK1Z-5</strain>
    </source>
</reference>
<evidence type="ECO:0000256" key="4">
    <source>
        <dbReference type="RuleBase" id="RU003513"/>
    </source>
</evidence>
<name>A0ABS1B9U9_9MICO</name>
<feature type="domain" description="UDP-N-acetylglucosamine 2-epimerase" evidence="5">
    <location>
        <begin position="23"/>
        <end position="372"/>
    </location>
</feature>
<evidence type="ECO:0000259" key="5">
    <source>
        <dbReference type="Pfam" id="PF02350"/>
    </source>
</evidence>
<dbReference type="Pfam" id="PF02350">
    <property type="entry name" value="Epimerase_2"/>
    <property type="match status" value="1"/>
</dbReference>
<keyword evidence="1 4" id="KW-0413">Isomerase</keyword>
<evidence type="ECO:0000256" key="3">
    <source>
        <dbReference type="ARBA" id="ARBA00038858"/>
    </source>
</evidence>
<dbReference type="SUPFAM" id="SSF53756">
    <property type="entry name" value="UDP-Glycosyltransferase/glycogen phosphorylase"/>
    <property type="match status" value="1"/>
</dbReference>
<dbReference type="GO" id="GO:0008761">
    <property type="term" value="F:UDP-N-acetylglucosamine 2-epimerase activity"/>
    <property type="evidence" value="ECO:0007669"/>
    <property type="project" value="UniProtKB-EC"/>
</dbReference>
<dbReference type="InterPro" id="IPR003331">
    <property type="entry name" value="UDP_GlcNAc_Epimerase_2_dom"/>
</dbReference>
<dbReference type="EC" id="5.1.3.14" evidence="3"/>
<comment type="similarity">
    <text evidence="2 4">Belongs to the UDP-N-acetylglucosamine 2-epimerase family.</text>
</comment>
<evidence type="ECO:0000313" key="7">
    <source>
        <dbReference type="Proteomes" id="UP000612352"/>
    </source>
</evidence>
<comment type="caution">
    <text evidence="6">The sequence shown here is derived from an EMBL/GenBank/DDBJ whole genome shotgun (WGS) entry which is preliminary data.</text>
</comment>
<dbReference type="NCBIfam" id="TIGR00236">
    <property type="entry name" value="wecB"/>
    <property type="match status" value="1"/>
</dbReference>
<dbReference type="EMBL" id="JAEDAJ010000002">
    <property type="protein sequence ID" value="MBK0330730.1"/>
    <property type="molecule type" value="Genomic_DNA"/>
</dbReference>
<evidence type="ECO:0000256" key="2">
    <source>
        <dbReference type="ARBA" id="ARBA00038209"/>
    </source>
</evidence>